<dbReference type="InterPro" id="IPR001940">
    <property type="entry name" value="Peptidase_S1C"/>
</dbReference>
<gene>
    <name evidence="6" type="ORF">QJ043_09355</name>
</gene>
<evidence type="ECO:0000256" key="3">
    <source>
        <dbReference type="SAM" id="MobiDB-lite"/>
    </source>
</evidence>
<feature type="transmembrane region" description="Helical" evidence="4">
    <location>
        <begin position="143"/>
        <end position="168"/>
    </location>
</feature>
<keyword evidence="7" id="KW-1185">Reference proteome</keyword>
<dbReference type="Gene3D" id="2.40.10.120">
    <property type="match status" value="1"/>
</dbReference>
<organism evidence="6 7">
    <name type="scientific">Kribbibacterium absianum</name>
    <dbReference type="NCBI Taxonomy" id="3044210"/>
    <lineage>
        <taxon>Bacteria</taxon>
        <taxon>Bacillati</taxon>
        <taxon>Actinomycetota</taxon>
        <taxon>Coriobacteriia</taxon>
        <taxon>Coriobacteriales</taxon>
        <taxon>Kribbibacteriaceae</taxon>
        <taxon>Kribbibacterium</taxon>
    </lineage>
</organism>
<dbReference type="Pfam" id="PF13180">
    <property type="entry name" value="PDZ_2"/>
    <property type="match status" value="1"/>
</dbReference>
<comment type="caution">
    <text evidence="6">The sequence shown here is derived from an EMBL/GenBank/DDBJ whole genome shotgun (WGS) entry which is preliminary data.</text>
</comment>
<reference evidence="6" key="1">
    <citation type="submission" date="2023-05" db="EMBL/GenBank/DDBJ databases">
        <title>[olsenella] sp. nov., isolated from a pig farm feces dump.</title>
        <authorList>
            <person name="Chang Y.-H."/>
        </authorList>
    </citation>
    <scope>NUCLEOTIDE SEQUENCE</scope>
    <source>
        <strain evidence="6">YH-ols2217</strain>
    </source>
</reference>
<evidence type="ECO:0000259" key="5">
    <source>
        <dbReference type="PROSITE" id="PS50106"/>
    </source>
</evidence>
<evidence type="ECO:0000256" key="2">
    <source>
        <dbReference type="ARBA" id="ARBA00022801"/>
    </source>
</evidence>
<dbReference type="SMART" id="SM00228">
    <property type="entry name" value="PDZ"/>
    <property type="match status" value="1"/>
</dbReference>
<dbReference type="InterPro" id="IPR051201">
    <property type="entry name" value="Chloro_Bact_Ser_Proteases"/>
</dbReference>
<evidence type="ECO:0000313" key="7">
    <source>
        <dbReference type="Proteomes" id="UP001431693"/>
    </source>
</evidence>
<dbReference type="SUPFAM" id="SSF50156">
    <property type="entry name" value="PDZ domain-like"/>
    <property type="match status" value="1"/>
</dbReference>
<dbReference type="PROSITE" id="PS50106">
    <property type="entry name" value="PDZ"/>
    <property type="match status" value="1"/>
</dbReference>
<dbReference type="InterPro" id="IPR036034">
    <property type="entry name" value="PDZ_sf"/>
</dbReference>
<keyword evidence="4" id="KW-1133">Transmembrane helix</keyword>
<evidence type="ECO:0000256" key="4">
    <source>
        <dbReference type="SAM" id="Phobius"/>
    </source>
</evidence>
<dbReference type="PRINTS" id="PR00834">
    <property type="entry name" value="PROTEASES2C"/>
</dbReference>
<dbReference type="RefSeq" id="WP_283713480.1">
    <property type="nucleotide sequence ID" value="NZ_JASJEW010000004.1"/>
</dbReference>
<evidence type="ECO:0000313" key="6">
    <source>
        <dbReference type="EMBL" id="MDJ1130281.1"/>
    </source>
</evidence>
<dbReference type="InterPro" id="IPR009003">
    <property type="entry name" value="Peptidase_S1_PA"/>
</dbReference>
<keyword evidence="4" id="KW-0472">Membrane</keyword>
<dbReference type="EMBL" id="JASJEX010000005">
    <property type="protein sequence ID" value="MDJ1130281.1"/>
    <property type="molecule type" value="Genomic_DNA"/>
</dbReference>
<keyword evidence="4" id="KW-0812">Transmembrane</keyword>
<feature type="compositionally biased region" description="Low complexity" evidence="3">
    <location>
        <begin position="80"/>
        <end position="104"/>
    </location>
</feature>
<protein>
    <submittedName>
        <fullName evidence="6">Trypsin-like peptidase domain-containing protein</fullName>
    </submittedName>
</protein>
<proteinExistence type="predicted"/>
<dbReference type="PANTHER" id="PTHR43343">
    <property type="entry name" value="PEPTIDASE S12"/>
    <property type="match status" value="1"/>
</dbReference>
<feature type="domain" description="PDZ" evidence="5">
    <location>
        <begin position="393"/>
        <end position="459"/>
    </location>
</feature>
<dbReference type="PANTHER" id="PTHR43343:SF3">
    <property type="entry name" value="PROTEASE DO-LIKE 8, CHLOROPLASTIC"/>
    <property type="match status" value="1"/>
</dbReference>
<feature type="region of interest" description="Disordered" evidence="3">
    <location>
        <begin position="494"/>
        <end position="518"/>
    </location>
</feature>
<keyword evidence="2" id="KW-0378">Hydrolase</keyword>
<dbReference type="InterPro" id="IPR001478">
    <property type="entry name" value="PDZ"/>
</dbReference>
<dbReference type="SUPFAM" id="SSF50494">
    <property type="entry name" value="Trypsin-like serine proteases"/>
    <property type="match status" value="1"/>
</dbReference>
<feature type="region of interest" description="Disordered" evidence="3">
    <location>
        <begin position="1"/>
        <end position="137"/>
    </location>
</feature>
<sequence length="518" mass="52644">MPFDDESATEPTPQHEAANAEVSGAGEPKPRHEANGQAPRRPIAMHAVDHEWPGDTPGAQRTAPQPRVEQPTESVPTQRTQAHAAQPTRPQPRAAATPANPAQTKEQPKARAQRAAAPAPTVEPSPSQNSAKRPKSPKAGHPFWVGLVGGLLGAAVVCAVLMGVTGAFGGSGADPVSPTTSNTGTIDINTSGEDVTTAEAVAAKCLPSVASITVTASSGDGVGSGVVLDTEGNILTNYHVVEGAQAIVVTLNNQSYEATLVGDDESSDLAVVKIDPGDTKLTPMEVGDSSALTVGEWVMSIGSPFGLEQSVTTGIVSSLYRSTILQGTSGNTIYTNLIQTDAAINPGNSGGALVNAKGQLVGINSTIMSTSGSSAGIGFAIPSNYAAHVADQMIAGKVVEHAYLGANVATVTAQNAARYHLAVSQGAYIVGVVDGGPAAEAGLQEGDVVTKLGDEAVTSADGLILAVRGHSVGDTVDLTYYRGSEEKTVTIKLGSDASNTAKEEERSSSLDTLPGAAQ</sequence>
<name>A0ABT6ZMJ8_9ACTN</name>
<evidence type="ECO:0000256" key="1">
    <source>
        <dbReference type="ARBA" id="ARBA00022670"/>
    </source>
</evidence>
<accession>A0ABT6ZMJ8</accession>
<dbReference type="Proteomes" id="UP001431693">
    <property type="component" value="Unassembled WGS sequence"/>
</dbReference>
<keyword evidence="1" id="KW-0645">Protease</keyword>
<dbReference type="Gene3D" id="2.30.42.10">
    <property type="match status" value="1"/>
</dbReference>
<dbReference type="Pfam" id="PF13365">
    <property type="entry name" value="Trypsin_2"/>
    <property type="match status" value="1"/>
</dbReference>